<sequence length="124" mass="12572">MTDDAESRVDGGADAERATGDPDPADPDAAAASAEAAPSEAASGAFGDEAPSFGDLSLPQRVFVAAVQNPTRGVVIAGLLVFALSFYVAFWLVFPRVAAFTSAIGAILIALVALVYLASDRLSA</sequence>
<evidence type="ECO:0000256" key="1">
    <source>
        <dbReference type="SAM" id="MobiDB-lite"/>
    </source>
</evidence>
<keyword evidence="4" id="KW-1185">Reference proteome</keyword>
<dbReference type="Proteomes" id="UP001596545">
    <property type="component" value="Unassembled WGS sequence"/>
</dbReference>
<accession>A0ABD6ANK9</accession>
<feature type="transmembrane region" description="Helical" evidence="2">
    <location>
        <begin position="74"/>
        <end position="94"/>
    </location>
</feature>
<feature type="transmembrane region" description="Helical" evidence="2">
    <location>
        <begin position="100"/>
        <end position="118"/>
    </location>
</feature>
<comment type="caution">
    <text evidence="3">The sequence shown here is derived from an EMBL/GenBank/DDBJ whole genome shotgun (WGS) entry which is preliminary data.</text>
</comment>
<feature type="region of interest" description="Disordered" evidence="1">
    <location>
        <begin position="1"/>
        <end position="48"/>
    </location>
</feature>
<evidence type="ECO:0000313" key="3">
    <source>
        <dbReference type="EMBL" id="MFC7324944.1"/>
    </source>
</evidence>
<evidence type="ECO:0000313" key="4">
    <source>
        <dbReference type="Proteomes" id="UP001596545"/>
    </source>
</evidence>
<dbReference type="RefSeq" id="WP_256409135.1">
    <property type="nucleotide sequence ID" value="NZ_JANHDN010000004.1"/>
</dbReference>
<gene>
    <name evidence="3" type="ORF">ACFQMF_10180</name>
</gene>
<feature type="compositionally biased region" description="Low complexity" evidence="1">
    <location>
        <begin position="27"/>
        <end position="45"/>
    </location>
</feature>
<feature type="compositionally biased region" description="Basic and acidic residues" evidence="1">
    <location>
        <begin position="1"/>
        <end position="20"/>
    </location>
</feature>
<evidence type="ECO:0000256" key="2">
    <source>
        <dbReference type="SAM" id="Phobius"/>
    </source>
</evidence>
<dbReference type="EMBL" id="JBHTBL010000008">
    <property type="protein sequence ID" value="MFC7324944.1"/>
    <property type="molecule type" value="Genomic_DNA"/>
</dbReference>
<name>A0ABD6ANK9_9EURY</name>
<reference evidence="3 4" key="1">
    <citation type="journal article" date="2019" name="Int. J. Syst. Evol. Microbiol.">
        <title>The Global Catalogue of Microorganisms (GCM) 10K type strain sequencing project: providing services to taxonomists for standard genome sequencing and annotation.</title>
        <authorList>
            <consortium name="The Broad Institute Genomics Platform"/>
            <consortium name="The Broad Institute Genome Sequencing Center for Infectious Disease"/>
            <person name="Wu L."/>
            <person name="Ma J."/>
        </authorList>
    </citation>
    <scope>NUCLEOTIDE SEQUENCE [LARGE SCALE GENOMIC DNA]</scope>
    <source>
        <strain evidence="3 4">CGMCC 1.12554</strain>
    </source>
</reference>
<organism evidence="3 4">
    <name type="scientific">Halorubrum rutilum</name>
    <dbReference type="NCBI Taxonomy" id="1364933"/>
    <lineage>
        <taxon>Archaea</taxon>
        <taxon>Methanobacteriati</taxon>
        <taxon>Methanobacteriota</taxon>
        <taxon>Stenosarchaea group</taxon>
        <taxon>Halobacteria</taxon>
        <taxon>Halobacteriales</taxon>
        <taxon>Haloferacaceae</taxon>
        <taxon>Halorubrum</taxon>
    </lineage>
</organism>
<evidence type="ECO:0008006" key="5">
    <source>
        <dbReference type="Google" id="ProtNLM"/>
    </source>
</evidence>
<keyword evidence="2" id="KW-1133">Transmembrane helix</keyword>
<dbReference type="AlphaFoldDB" id="A0ABD6ANK9"/>
<keyword evidence="2" id="KW-0812">Transmembrane</keyword>
<keyword evidence="2" id="KW-0472">Membrane</keyword>
<proteinExistence type="predicted"/>
<protein>
    <recommendedName>
        <fullName evidence="5">AI-2E family transporter</fullName>
    </recommendedName>
</protein>